<proteinExistence type="predicted"/>
<gene>
    <name evidence="2" type="ORF">PHACT_12310</name>
</gene>
<evidence type="ECO:0000313" key="2">
    <source>
        <dbReference type="EMBL" id="OFE11337.1"/>
    </source>
</evidence>
<comment type="caution">
    <text evidence="2">The sequence shown here is derived from an EMBL/GenBank/DDBJ whole genome shotgun (WGS) entry which is preliminary data.</text>
</comment>
<name>A0A1E8CGL1_9GAMM</name>
<reference evidence="3" key="1">
    <citation type="submission" date="2016-07" db="EMBL/GenBank/DDBJ databases">
        <authorList>
            <person name="Florea S."/>
            <person name="Webb J.S."/>
            <person name="Jaromczyk J."/>
            <person name="Schardl C.L."/>
        </authorList>
    </citation>
    <scope>NUCLEOTIDE SEQUENCE [LARGE SCALE GENOMIC DNA]</scope>
    <source>
        <strain evidence="3">KCTC 42131</strain>
    </source>
</reference>
<feature type="chain" id="PRO_5009211962" evidence="1">
    <location>
        <begin position="23"/>
        <end position="164"/>
    </location>
</feature>
<keyword evidence="1" id="KW-0732">Signal</keyword>
<evidence type="ECO:0000313" key="3">
    <source>
        <dbReference type="Proteomes" id="UP000175669"/>
    </source>
</evidence>
<accession>A0A1E8CGL1</accession>
<dbReference type="Proteomes" id="UP000175669">
    <property type="component" value="Unassembled WGS sequence"/>
</dbReference>
<sequence length="164" mass="17709">MTYLKNYVAATMLLGCSHAVWAEQSPVVLRDDVLTLPQAVVMDGDDFSHFRNVELTQGANGNFAITASDPGNLAQVESVEILKNADRVDVLAEGFRSACVSIEPAAVSYHDGQFMVAIPVSEPTSDVCIELAVEYYLITTLPTEDLSSGEYSVNVNGVKTDFTL</sequence>
<dbReference type="PROSITE" id="PS51257">
    <property type="entry name" value="PROKAR_LIPOPROTEIN"/>
    <property type="match status" value="1"/>
</dbReference>
<dbReference type="RefSeq" id="WP_070118485.1">
    <property type="nucleotide sequence ID" value="NZ_MASR01000002.1"/>
</dbReference>
<evidence type="ECO:0000256" key="1">
    <source>
        <dbReference type="SAM" id="SignalP"/>
    </source>
</evidence>
<dbReference type="STRING" id="1524254.PHACT_12310"/>
<keyword evidence="3" id="KW-1185">Reference proteome</keyword>
<protein>
    <submittedName>
        <fullName evidence="2">Uncharacterized protein</fullName>
    </submittedName>
</protein>
<dbReference type="AlphaFoldDB" id="A0A1E8CGL1"/>
<organism evidence="2 3">
    <name type="scientific">Pseudohongiella acticola</name>
    <dbReference type="NCBI Taxonomy" id="1524254"/>
    <lineage>
        <taxon>Bacteria</taxon>
        <taxon>Pseudomonadati</taxon>
        <taxon>Pseudomonadota</taxon>
        <taxon>Gammaproteobacteria</taxon>
        <taxon>Pseudomonadales</taxon>
        <taxon>Pseudohongiellaceae</taxon>
        <taxon>Pseudohongiella</taxon>
    </lineage>
</organism>
<dbReference type="EMBL" id="MASR01000002">
    <property type="protein sequence ID" value="OFE11337.1"/>
    <property type="molecule type" value="Genomic_DNA"/>
</dbReference>
<feature type="signal peptide" evidence="1">
    <location>
        <begin position="1"/>
        <end position="22"/>
    </location>
</feature>